<evidence type="ECO:0000313" key="1">
    <source>
        <dbReference type="EMBL" id="MBK1869613.1"/>
    </source>
</evidence>
<evidence type="ECO:0000313" key="2">
    <source>
        <dbReference type="Proteomes" id="UP000616151"/>
    </source>
</evidence>
<reference evidence="1" key="1">
    <citation type="submission" date="2021-01" db="EMBL/GenBank/DDBJ databases">
        <authorList>
            <person name="Sun Q."/>
        </authorList>
    </citation>
    <scope>NUCLEOTIDE SEQUENCE</scope>
    <source>
        <strain evidence="1">YIM B02566</strain>
    </source>
</reference>
<dbReference type="EMBL" id="JAENHL010000008">
    <property type="protein sequence ID" value="MBK1869613.1"/>
    <property type="molecule type" value="Genomic_DNA"/>
</dbReference>
<accession>A0ACC5RAH3</accession>
<comment type="caution">
    <text evidence="1">The sequence shown here is derived from an EMBL/GenBank/DDBJ whole genome shotgun (WGS) entry which is preliminary data.</text>
</comment>
<name>A0ACC5RAH3_9HYPH</name>
<gene>
    <name evidence="1" type="ORF">JHL16_24850</name>
</gene>
<organism evidence="1 2">
    <name type="scientific">Taklimakanibacter albus</name>
    <dbReference type="NCBI Taxonomy" id="2800327"/>
    <lineage>
        <taxon>Bacteria</taxon>
        <taxon>Pseudomonadati</taxon>
        <taxon>Pseudomonadota</taxon>
        <taxon>Alphaproteobacteria</taxon>
        <taxon>Hyphomicrobiales</taxon>
        <taxon>Aestuariivirgaceae</taxon>
        <taxon>Taklimakanibacter</taxon>
    </lineage>
</organism>
<keyword evidence="2" id="KW-1185">Reference proteome</keyword>
<dbReference type="Proteomes" id="UP000616151">
    <property type="component" value="Unassembled WGS sequence"/>
</dbReference>
<proteinExistence type="predicted"/>
<sequence length="303" mass="32566">MTAASYFTGSDEAGSAATLKDDERRERLAIAGLSLPALLLVAVCLIIPVGSLLALSFIGAQGNLSLENYQRLIDNKAYLAIFLTTFEISAVITLICMLLGYPLAYFITLLPPRAVGFAMLAIILPFWTSLLVRTYAWMVLLQKQGLVNSTLLKLGVIDEPIALLHNYAGTVIGMSHIMLPFLVLPLYGAMKAIDHDLIRAAANLGAGPIVRFWTVSFPLSLPGLGAGALIVFVLSLGFYVTPALLGGGKVTMVAMRIQKSVALYPNWGAASALAVVLLVVTALVLLLGLWIWRRNRGNRPVMS</sequence>
<protein>
    <submittedName>
        <fullName evidence="1">ABC transporter permease</fullName>
    </submittedName>
</protein>